<evidence type="ECO:0000256" key="6">
    <source>
        <dbReference type="ARBA" id="ARBA00023136"/>
    </source>
</evidence>
<evidence type="ECO:0000256" key="2">
    <source>
        <dbReference type="ARBA" id="ARBA00022448"/>
    </source>
</evidence>
<feature type="transmembrane region" description="Helical" evidence="7">
    <location>
        <begin position="21"/>
        <end position="42"/>
    </location>
</feature>
<name>A0A3N1H7D9_9PSEU</name>
<dbReference type="GO" id="GO:0005886">
    <property type="term" value="C:plasma membrane"/>
    <property type="evidence" value="ECO:0007669"/>
    <property type="project" value="UniProtKB-SubCell"/>
</dbReference>
<feature type="transmembrane region" description="Helical" evidence="7">
    <location>
        <begin position="275"/>
        <end position="297"/>
    </location>
</feature>
<evidence type="ECO:0000313" key="9">
    <source>
        <dbReference type="EMBL" id="ROP38172.1"/>
    </source>
</evidence>
<feature type="transmembrane region" description="Helical" evidence="7">
    <location>
        <begin position="121"/>
        <end position="143"/>
    </location>
</feature>
<feature type="transmembrane region" description="Helical" evidence="7">
    <location>
        <begin position="86"/>
        <end position="109"/>
    </location>
</feature>
<comment type="caution">
    <text evidence="9">The sequence shown here is derived from an EMBL/GenBank/DDBJ whole genome shotgun (WGS) entry which is preliminary data.</text>
</comment>
<gene>
    <name evidence="9" type="ORF">EDD40_3513</name>
</gene>
<evidence type="ECO:0000256" key="4">
    <source>
        <dbReference type="ARBA" id="ARBA00022692"/>
    </source>
</evidence>
<accession>A0A3N1H7D9</accession>
<dbReference type="PANTHER" id="PTHR43227:SF8">
    <property type="entry name" value="DIACETYLCHITOBIOSE UPTAKE SYSTEM PERMEASE PROTEIN DASB"/>
    <property type="match status" value="1"/>
</dbReference>
<keyword evidence="4 7" id="KW-0812">Transmembrane</keyword>
<evidence type="ECO:0000256" key="5">
    <source>
        <dbReference type="ARBA" id="ARBA00022989"/>
    </source>
</evidence>
<dbReference type="EMBL" id="RJKM01000001">
    <property type="protein sequence ID" value="ROP38172.1"/>
    <property type="molecule type" value="Genomic_DNA"/>
</dbReference>
<dbReference type="OrthoDB" id="3210259at2"/>
<dbReference type="InterPro" id="IPR035906">
    <property type="entry name" value="MetI-like_sf"/>
</dbReference>
<feature type="transmembrane region" description="Helical" evidence="7">
    <location>
        <begin position="222"/>
        <end position="243"/>
    </location>
</feature>
<dbReference type="InterPro" id="IPR000515">
    <property type="entry name" value="MetI-like"/>
</dbReference>
<keyword evidence="6 7" id="KW-0472">Membrane</keyword>
<protein>
    <submittedName>
        <fullName evidence="9">Carbohydrate ABC transporter membrane protein 1 (CUT1 family)</fullName>
    </submittedName>
</protein>
<evidence type="ECO:0000259" key="8">
    <source>
        <dbReference type="PROSITE" id="PS50928"/>
    </source>
</evidence>
<organism evidence="9 10">
    <name type="scientific">Saccharothrix texasensis</name>
    <dbReference type="NCBI Taxonomy" id="103734"/>
    <lineage>
        <taxon>Bacteria</taxon>
        <taxon>Bacillati</taxon>
        <taxon>Actinomycetota</taxon>
        <taxon>Actinomycetes</taxon>
        <taxon>Pseudonocardiales</taxon>
        <taxon>Pseudonocardiaceae</taxon>
        <taxon>Saccharothrix</taxon>
    </lineage>
</organism>
<evidence type="ECO:0000256" key="7">
    <source>
        <dbReference type="RuleBase" id="RU363032"/>
    </source>
</evidence>
<keyword evidence="3" id="KW-1003">Cell membrane</keyword>
<dbReference type="CDD" id="cd06261">
    <property type="entry name" value="TM_PBP2"/>
    <property type="match status" value="1"/>
</dbReference>
<sequence>MASTRAPGRGGAAPKLAPYAFVAPAVVLFLLVFALPIAYTVYLSLFRTEVKGLGLGRGSRSEVFVGLDNYARALTDPELGAGALRVFGYGAILVPAMLGLALVFALLLDEDRVRARGFSRIAIFLPYAIPGVIASLLWGFLYLPGTSPVNQLLRELSLPGVDLLSPTGIYFALANIAVWGGVGYNMVVLYTALRAIPRDLYEAARIDGCTPWQVAVRIKIPLLAPALVLTSLFSVIATLQVFAEPTTLAPLTNSLSLTWTPLMKVYQDAFGRGDLYSAAATSVLIALVMFVISFGLLRVTRSRAFGGER</sequence>
<evidence type="ECO:0000256" key="3">
    <source>
        <dbReference type="ARBA" id="ARBA00022475"/>
    </source>
</evidence>
<comment type="similarity">
    <text evidence="7">Belongs to the binding-protein-dependent transport system permease family.</text>
</comment>
<dbReference type="Proteomes" id="UP000268727">
    <property type="component" value="Unassembled WGS sequence"/>
</dbReference>
<dbReference type="Gene3D" id="1.10.3720.10">
    <property type="entry name" value="MetI-like"/>
    <property type="match status" value="1"/>
</dbReference>
<keyword evidence="2 7" id="KW-0813">Transport</keyword>
<evidence type="ECO:0000256" key="1">
    <source>
        <dbReference type="ARBA" id="ARBA00004651"/>
    </source>
</evidence>
<dbReference type="SUPFAM" id="SSF161098">
    <property type="entry name" value="MetI-like"/>
    <property type="match status" value="1"/>
</dbReference>
<comment type="subcellular location">
    <subcellularLocation>
        <location evidence="1 7">Cell membrane</location>
        <topology evidence="1 7">Multi-pass membrane protein</topology>
    </subcellularLocation>
</comment>
<feature type="domain" description="ABC transmembrane type-1" evidence="8">
    <location>
        <begin position="81"/>
        <end position="296"/>
    </location>
</feature>
<feature type="transmembrane region" description="Helical" evidence="7">
    <location>
        <begin position="169"/>
        <end position="193"/>
    </location>
</feature>
<dbReference type="PROSITE" id="PS50928">
    <property type="entry name" value="ABC_TM1"/>
    <property type="match status" value="1"/>
</dbReference>
<dbReference type="Pfam" id="PF00528">
    <property type="entry name" value="BPD_transp_1"/>
    <property type="match status" value="1"/>
</dbReference>
<evidence type="ECO:0000313" key="10">
    <source>
        <dbReference type="Proteomes" id="UP000268727"/>
    </source>
</evidence>
<keyword evidence="5 7" id="KW-1133">Transmembrane helix</keyword>
<dbReference type="GO" id="GO:0055085">
    <property type="term" value="P:transmembrane transport"/>
    <property type="evidence" value="ECO:0007669"/>
    <property type="project" value="InterPro"/>
</dbReference>
<proteinExistence type="inferred from homology"/>
<dbReference type="InterPro" id="IPR050809">
    <property type="entry name" value="UgpAE/MalFG_permease"/>
</dbReference>
<reference evidence="9 10" key="1">
    <citation type="submission" date="2018-11" db="EMBL/GenBank/DDBJ databases">
        <title>Sequencing the genomes of 1000 actinobacteria strains.</title>
        <authorList>
            <person name="Klenk H.-P."/>
        </authorList>
    </citation>
    <scope>NUCLEOTIDE SEQUENCE [LARGE SCALE GENOMIC DNA]</scope>
    <source>
        <strain evidence="9 10">DSM 44231</strain>
    </source>
</reference>
<keyword evidence="10" id="KW-1185">Reference proteome</keyword>
<dbReference type="RefSeq" id="WP_123743863.1">
    <property type="nucleotide sequence ID" value="NZ_RJKM01000001.1"/>
</dbReference>
<dbReference type="PANTHER" id="PTHR43227">
    <property type="entry name" value="BLL4140 PROTEIN"/>
    <property type="match status" value="1"/>
</dbReference>
<dbReference type="AlphaFoldDB" id="A0A3N1H7D9"/>